<dbReference type="Gene3D" id="3.40.50.1820">
    <property type="entry name" value="alpha/beta hydrolase"/>
    <property type="match status" value="1"/>
</dbReference>
<evidence type="ECO:0000313" key="2">
    <source>
        <dbReference type="EMBL" id="MBB5069013.1"/>
    </source>
</evidence>
<dbReference type="EMBL" id="JACHIV010000001">
    <property type="protein sequence ID" value="MBB5069013.1"/>
    <property type="molecule type" value="Genomic_DNA"/>
</dbReference>
<reference evidence="2 3" key="1">
    <citation type="submission" date="2020-08" db="EMBL/GenBank/DDBJ databases">
        <title>Sequencing the genomes of 1000 actinobacteria strains.</title>
        <authorList>
            <person name="Klenk H.-P."/>
        </authorList>
    </citation>
    <scope>NUCLEOTIDE SEQUENCE [LARGE SCALE GENOMIC DNA]</scope>
    <source>
        <strain evidence="2 3">DSM 45582</strain>
    </source>
</reference>
<organism evidence="2 3">
    <name type="scientific">Saccharopolyspora gloriosae</name>
    <dbReference type="NCBI Taxonomy" id="455344"/>
    <lineage>
        <taxon>Bacteria</taxon>
        <taxon>Bacillati</taxon>
        <taxon>Actinomycetota</taxon>
        <taxon>Actinomycetes</taxon>
        <taxon>Pseudonocardiales</taxon>
        <taxon>Pseudonocardiaceae</taxon>
        <taxon>Saccharopolyspora</taxon>
    </lineage>
</organism>
<feature type="signal peptide" evidence="1">
    <location>
        <begin position="1"/>
        <end position="25"/>
    </location>
</feature>
<sequence length="300" mass="30847">MRNHVRIALAATALCAALATACSPAAPPTPTAPVPEPALPTVREATAGLPGHTVYRPADLAEYPDGGVPLIAWGNGACSTSNLTISGYLTGLAAHGYIVIANGAPEAQPVRTEPGTTLARPDLLTAGIDWALDTTASGQQLHGKADPKRVAVAGTSCGGIEALLAGADPRVRSVVGLNTGFSTTPRFGGHDRGRLAALHSPTLLLNGGPTDVAYDNSRGDFAAITVPAALVEATKAGHSGISRGISEGDGDQPMLAAGLRVTTEWLRFTLDDDQQAKSRFLGPDCGWCTTPNWTVTTRNF</sequence>
<dbReference type="PANTHER" id="PTHR33428">
    <property type="entry name" value="CHLOROPHYLLASE-2, CHLOROPLASTIC"/>
    <property type="match status" value="1"/>
</dbReference>
<comment type="caution">
    <text evidence="2">The sequence shown here is derived from an EMBL/GenBank/DDBJ whole genome shotgun (WGS) entry which is preliminary data.</text>
</comment>
<dbReference type="PANTHER" id="PTHR33428:SF14">
    <property type="entry name" value="CARBOXYLESTERASE TYPE B DOMAIN-CONTAINING PROTEIN"/>
    <property type="match status" value="1"/>
</dbReference>
<keyword evidence="1" id="KW-0732">Signal</keyword>
<dbReference type="Proteomes" id="UP000580474">
    <property type="component" value="Unassembled WGS sequence"/>
</dbReference>
<evidence type="ECO:0000256" key="1">
    <source>
        <dbReference type="SAM" id="SignalP"/>
    </source>
</evidence>
<dbReference type="PROSITE" id="PS51257">
    <property type="entry name" value="PROKAR_LIPOPROTEIN"/>
    <property type="match status" value="1"/>
</dbReference>
<keyword evidence="3" id="KW-1185">Reference proteome</keyword>
<gene>
    <name evidence="2" type="ORF">BJ969_002101</name>
</gene>
<evidence type="ECO:0000313" key="3">
    <source>
        <dbReference type="Proteomes" id="UP000580474"/>
    </source>
</evidence>
<dbReference type="RefSeq" id="WP_184478761.1">
    <property type="nucleotide sequence ID" value="NZ_JACHIV010000001.1"/>
</dbReference>
<proteinExistence type="predicted"/>
<evidence type="ECO:0008006" key="4">
    <source>
        <dbReference type="Google" id="ProtNLM"/>
    </source>
</evidence>
<accession>A0A840NFH7</accession>
<feature type="chain" id="PRO_5032772395" description="Chlorophyllase-like protein" evidence="1">
    <location>
        <begin position="26"/>
        <end position="300"/>
    </location>
</feature>
<name>A0A840NFH7_9PSEU</name>
<dbReference type="InterPro" id="IPR029058">
    <property type="entry name" value="AB_hydrolase_fold"/>
</dbReference>
<dbReference type="AlphaFoldDB" id="A0A840NFH7"/>
<protein>
    <recommendedName>
        <fullName evidence="4">Chlorophyllase-like protein</fullName>
    </recommendedName>
</protein>
<dbReference type="SUPFAM" id="SSF53474">
    <property type="entry name" value="alpha/beta-Hydrolases"/>
    <property type="match status" value="1"/>
</dbReference>